<keyword evidence="1" id="KW-0560">Oxidoreductase</keyword>
<keyword evidence="2" id="KW-0503">Monooxygenase</keyword>
<dbReference type="Pfam" id="PF01494">
    <property type="entry name" value="FAD_binding_3"/>
    <property type="match status" value="1"/>
</dbReference>
<evidence type="ECO:0000313" key="5">
    <source>
        <dbReference type="Proteomes" id="UP001222087"/>
    </source>
</evidence>
<proteinExistence type="predicted"/>
<accession>A0ABY8AUH6</accession>
<organism evidence="4 5">
    <name type="scientific">Legionella cardiaca</name>
    <dbReference type="NCBI Taxonomy" id="1071983"/>
    <lineage>
        <taxon>Bacteria</taxon>
        <taxon>Pseudomonadati</taxon>
        <taxon>Pseudomonadota</taxon>
        <taxon>Gammaproteobacteria</taxon>
        <taxon>Legionellales</taxon>
        <taxon>Legionellaceae</taxon>
        <taxon>Legionella</taxon>
    </lineage>
</organism>
<dbReference type="SUPFAM" id="SSF51905">
    <property type="entry name" value="FAD/NAD(P)-binding domain"/>
    <property type="match status" value="1"/>
</dbReference>
<dbReference type="InterPro" id="IPR002938">
    <property type="entry name" value="FAD-bd"/>
</dbReference>
<evidence type="ECO:0000256" key="2">
    <source>
        <dbReference type="ARBA" id="ARBA00023033"/>
    </source>
</evidence>
<dbReference type="Proteomes" id="UP001222087">
    <property type="component" value="Chromosome"/>
</dbReference>
<reference evidence="4 5" key="1">
    <citation type="submission" date="2023-02" db="EMBL/GenBank/DDBJ databases">
        <title>Genome Sequence of L. cardiaca H63T.</title>
        <authorList>
            <person name="Lopez A.E."/>
            <person name="Cianciotto N.P."/>
        </authorList>
    </citation>
    <scope>NUCLEOTIDE SEQUENCE [LARGE SCALE GENOMIC DNA]</scope>
    <source>
        <strain evidence="4 5">H63</strain>
    </source>
</reference>
<dbReference type="PANTHER" id="PTHR13789">
    <property type="entry name" value="MONOOXYGENASE"/>
    <property type="match status" value="1"/>
</dbReference>
<dbReference type="InterPro" id="IPR036188">
    <property type="entry name" value="FAD/NAD-bd_sf"/>
</dbReference>
<dbReference type="PRINTS" id="PR00420">
    <property type="entry name" value="RNGMNOXGNASE"/>
</dbReference>
<protein>
    <submittedName>
        <fullName evidence="4">NAD(P)/FAD-dependent oxidoreductase</fullName>
    </submittedName>
</protein>
<name>A0ABY8AUH6_9GAMM</name>
<feature type="domain" description="FAD-binding" evidence="3">
    <location>
        <begin position="2"/>
        <end position="337"/>
    </location>
</feature>
<dbReference type="PANTHER" id="PTHR13789:SF309">
    <property type="entry name" value="PUTATIVE (AFU_ORTHOLOGUE AFUA_6G14510)-RELATED"/>
    <property type="match status" value="1"/>
</dbReference>
<gene>
    <name evidence="4" type="ORF">PXX05_13030</name>
</gene>
<evidence type="ECO:0000259" key="3">
    <source>
        <dbReference type="Pfam" id="PF01494"/>
    </source>
</evidence>
<dbReference type="EMBL" id="CP119078">
    <property type="protein sequence ID" value="WED42807.1"/>
    <property type="molecule type" value="Genomic_DNA"/>
</dbReference>
<dbReference type="InterPro" id="IPR050493">
    <property type="entry name" value="FAD-dep_Monooxygenase_BioMet"/>
</dbReference>
<sequence>MRVLIVGAGIAGLTLAALLKQRAIPCEVIERQADLSHAGYMLGIYPLGSKVLYGLGLMESFIESTASSDNYVMANPENEIIQKLPFHELFLTYGPYRCCSRGVLLQVLLKGCQGIPIRFNTTLESISLDKDMVKVKFNDGSKGEYDLLVGADGMHSSVRKLAFNKDEYSYHETGWGGWVWWSDDPKLEENIIKEFWGEGVFFGIYPTEKKFGVIAAGPMDKKKINVYPGRADDIKKQFPELVKVYPTLFSQIPHDDDESFFYWPLSDVTSKHWYKDRVVLVGDAAVGFLPTAGIGASMAMESAAVLADELSRTDKHYLDWALSLYQKSRQQRVEKMQKDSRQLAKFMFVKSPFWAKLRNKLLHFYSIKSLAKSIDKSFQEPI</sequence>
<evidence type="ECO:0000256" key="1">
    <source>
        <dbReference type="ARBA" id="ARBA00023002"/>
    </source>
</evidence>
<dbReference type="RefSeq" id="WP_275088623.1">
    <property type="nucleotide sequence ID" value="NZ_CP119078.1"/>
</dbReference>
<keyword evidence="5" id="KW-1185">Reference proteome</keyword>
<dbReference type="Gene3D" id="3.50.50.60">
    <property type="entry name" value="FAD/NAD(P)-binding domain"/>
    <property type="match status" value="1"/>
</dbReference>
<evidence type="ECO:0000313" key="4">
    <source>
        <dbReference type="EMBL" id="WED42807.1"/>
    </source>
</evidence>